<protein>
    <submittedName>
        <fullName evidence="2">Heat shock factor-binding protein 1-like protein 1 isoform X1</fullName>
    </submittedName>
</protein>
<evidence type="ECO:0000313" key="1">
    <source>
        <dbReference type="Proteomes" id="UP000286641"/>
    </source>
</evidence>
<dbReference type="AlphaFoldDB" id="A0A3Q7NB75"/>
<gene>
    <name evidence="2" type="primary">HSBP1L1</name>
</gene>
<evidence type="ECO:0000313" key="2">
    <source>
        <dbReference type="RefSeq" id="XP_025716032.1"/>
    </source>
</evidence>
<organism evidence="1 2">
    <name type="scientific">Callorhinus ursinus</name>
    <name type="common">Northern fur seal</name>
    <dbReference type="NCBI Taxonomy" id="34884"/>
    <lineage>
        <taxon>Eukaryota</taxon>
        <taxon>Metazoa</taxon>
        <taxon>Chordata</taxon>
        <taxon>Craniata</taxon>
        <taxon>Vertebrata</taxon>
        <taxon>Euteleostomi</taxon>
        <taxon>Mammalia</taxon>
        <taxon>Eutheria</taxon>
        <taxon>Laurasiatheria</taxon>
        <taxon>Carnivora</taxon>
        <taxon>Caniformia</taxon>
        <taxon>Pinnipedia</taxon>
        <taxon>Otariidae</taxon>
        <taxon>Callorhinus</taxon>
    </lineage>
</organism>
<keyword evidence="1" id="KW-1185">Reference proteome</keyword>
<name>A0A3Q7NB75_CALUR</name>
<proteinExistence type="predicted"/>
<dbReference type="Proteomes" id="UP000286641">
    <property type="component" value="Unplaced"/>
</dbReference>
<reference key="1">
    <citation type="submission" date="2019-01" db="UniProtKB">
        <authorList>
            <consortium name="RefSeq"/>
        </authorList>
    </citation>
    <scope>IDENTIFICATION</scope>
</reference>
<reference evidence="2" key="2">
    <citation type="submission" date="2025-08" db="UniProtKB">
        <authorList>
            <consortium name="RefSeq"/>
        </authorList>
    </citation>
    <scope>IDENTIFICATION</scope>
    <source>
        <tissue evidence="2">Blood</tissue>
    </source>
</reference>
<sequence>MKITADRRPPGPGPLCSHGLLERALTVTPTLPLPPGATLHHRSLSLAGEEKRGSSRSMVLLEHLHANCSGCNPLACGYSMGRRKPAFWLEVGPLARMVHEPLDTLRTSWRGIHPHLQTPSLHNFHPTDNPFHSG</sequence>
<dbReference type="InParanoid" id="A0A3Q7NB75"/>
<accession>A0A3Q7NB75</accession>
<dbReference type="RefSeq" id="XP_025716032.1">
    <property type="nucleotide sequence ID" value="XM_025860247.1"/>
</dbReference>